<evidence type="ECO:0000256" key="1">
    <source>
        <dbReference type="SAM" id="Phobius"/>
    </source>
</evidence>
<feature type="transmembrane region" description="Helical" evidence="1">
    <location>
        <begin position="118"/>
        <end position="134"/>
    </location>
</feature>
<feature type="transmembrane region" description="Helical" evidence="1">
    <location>
        <begin position="80"/>
        <end position="98"/>
    </location>
</feature>
<reference evidence="2 3" key="1">
    <citation type="submission" date="2016-10" db="EMBL/GenBank/DDBJ databases">
        <authorList>
            <person name="de Groot N.N."/>
        </authorList>
    </citation>
    <scope>NUCLEOTIDE SEQUENCE [LARGE SCALE GENOMIC DNA]</scope>
    <source>
        <strain evidence="3">L7-484,KACC 16230,DSM 25025</strain>
    </source>
</reference>
<sequence>MASRSHLIDWPDTAKPSFASWALGFLLILVAAPLFGETLLVVWPSVFRENGLIETPQMALLGLSAILFAHALVRSSGARAVFSAVLILACLLALQREIPACESAFYEGGICATRPAKAVFAVGAGTICALVLLLKHAPWRRVVDLGNILWVWPVALAAVLLGLAELAEHRILVEIEETLELGAYLYLALFATGMAFRSPDVAIRDVRSVRRVAAAPRSRDANKPGTLPETTG</sequence>
<feature type="transmembrane region" description="Helical" evidence="1">
    <location>
        <begin position="21"/>
        <end position="43"/>
    </location>
</feature>
<keyword evidence="1" id="KW-0472">Membrane</keyword>
<dbReference type="EMBL" id="FNIT01000001">
    <property type="protein sequence ID" value="SDN63863.1"/>
    <property type="molecule type" value="Genomic_DNA"/>
</dbReference>
<keyword evidence="3" id="KW-1185">Reference proteome</keyword>
<evidence type="ECO:0000313" key="2">
    <source>
        <dbReference type="EMBL" id="SDN63863.1"/>
    </source>
</evidence>
<keyword evidence="1" id="KW-1133">Transmembrane helix</keyword>
<proteinExistence type="predicted"/>
<feature type="transmembrane region" description="Helical" evidence="1">
    <location>
        <begin position="55"/>
        <end position="73"/>
    </location>
</feature>
<dbReference type="Proteomes" id="UP000198793">
    <property type="component" value="Unassembled WGS sequence"/>
</dbReference>
<name>A0A1H0D101_9HYPH</name>
<feature type="transmembrane region" description="Helical" evidence="1">
    <location>
        <begin position="184"/>
        <end position="203"/>
    </location>
</feature>
<keyword evidence="1" id="KW-0812">Transmembrane</keyword>
<evidence type="ECO:0000313" key="3">
    <source>
        <dbReference type="Proteomes" id="UP000198793"/>
    </source>
</evidence>
<dbReference type="AlphaFoldDB" id="A0A1H0D101"/>
<accession>A0A1H0D101</accession>
<gene>
    <name evidence="2" type="ORF">SAMN05192530_101551</name>
</gene>
<organism evidence="2 3">
    <name type="scientific">Aureimonas jatrophae</name>
    <dbReference type="NCBI Taxonomy" id="1166073"/>
    <lineage>
        <taxon>Bacteria</taxon>
        <taxon>Pseudomonadati</taxon>
        <taxon>Pseudomonadota</taxon>
        <taxon>Alphaproteobacteria</taxon>
        <taxon>Hyphomicrobiales</taxon>
        <taxon>Aurantimonadaceae</taxon>
        <taxon>Aureimonas</taxon>
    </lineage>
</organism>
<dbReference type="STRING" id="1166073.SAMN05192530_101551"/>
<feature type="transmembrane region" description="Helical" evidence="1">
    <location>
        <begin position="146"/>
        <end position="164"/>
    </location>
</feature>
<protein>
    <submittedName>
        <fullName evidence="2">Uncharacterized protein</fullName>
    </submittedName>
</protein>